<dbReference type="Proteomes" id="UP001501581">
    <property type="component" value="Unassembled WGS sequence"/>
</dbReference>
<dbReference type="InterPro" id="IPR036526">
    <property type="entry name" value="C-N_Hydrolase_sf"/>
</dbReference>
<name>A0ABP4EJW8_9ACTN</name>
<proteinExistence type="inferred from homology"/>
<dbReference type="Gene3D" id="3.60.110.10">
    <property type="entry name" value="Carbon-nitrogen hydrolase"/>
    <property type="match status" value="1"/>
</dbReference>
<evidence type="ECO:0000259" key="2">
    <source>
        <dbReference type="PROSITE" id="PS50263"/>
    </source>
</evidence>
<reference evidence="4" key="1">
    <citation type="journal article" date="2019" name="Int. J. Syst. Evol. Microbiol.">
        <title>The Global Catalogue of Microorganisms (GCM) 10K type strain sequencing project: providing services to taxonomists for standard genome sequencing and annotation.</title>
        <authorList>
            <consortium name="The Broad Institute Genomics Platform"/>
            <consortium name="The Broad Institute Genome Sequencing Center for Infectious Disease"/>
            <person name="Wu L."/>
            <person name="Ma J."/>
        </authorList>
    </citation>
    <scope>NUCLEOTIDE SEQUENCE [LARGE SCALE GENOMIC DNA]</scope>
    <source>
        <strain evidence="4">JCM 13008</strain>
    </source>
</reference>
<comment type="caution">
    <text evidence="3">The sequence shown here is derived from an EMBL/GenBank/DDBJ whole genome shotgun (WGS) entry which is preliminary data.</text>
</comment>
<keyword evidence="4" id="KW-1185">Reference proteome</keyword>
<dbReference type="SUPFAM" id="SSF56317">
    <property type="entry name" value="Carbon-nitrogen hydrolase"/>
    <property type="match status" value="1"/>
</dbReference>
<dbReference type="Pfam" id="PF00795">
    <property type="entry name" value="CN_hydrolase"/>
    <property type="match status" value="1"/>
</dbReference>
<evidence type="ECO:0000256" key="1">
    <source>
        <dbReference type="ARBA" id="ARBA00010613"/>
    </source>
</evidence>
<dbReference type="RefSeq" id="WP_343995196.1">
    <property type="nucleotide sequence ID" value="NZ_BAAALG010000011.1"/>
</dbReference>
<dbReference type="PANTHER" id="PTHR23088">
    <property type="entry name" value="NITRILASE-RELATED"/>
    <property type="match status" value="1"/>
</dbReference>
<evidence type="ECO:0000313" key="3">
    <source>
        <dbReference type="EMBL" id="GAA1105752.1"/>
    </source>
</evidence>
<evidence type="ECO:0000313" key="4">
    <source>
        <dbReference type="Proteomes" id="UP001501581"/>
    </source>
</evidence>
<sequence>MRIAVGQGAALAGDLAANAATAARLATAAADQGAELLVLPEAFLTGYCRAAFEATPPTPAEAASALTPVRRVAREHAISVVLSTPLLRGEARTLSSMVVRPDGEVSAPYDKQHLTGYEHDFFTAGDHGASLTFGDVEAGLAICYDSSFPEHARAAALDGAGLYLISAAFFPGGAHRRDLYAASRALDNGMYVAFSGLTGRCGDEQFIGGSAIYDPEGRTLARLDTEDGVAVADVDVAVVAATREAHPMLRDRREDLGPRVR</sequence>
<comment type="similarity">
    <text evidence="1">Belongs to the carbon-nitrogen hydrolase superfamily. NIT1/NIT2 family.</text>
</comment>
<dbReference type="CDD" id="cd07197">
    <property type="entry name" value="nitrilase"/>
    <property type="match status" value="1"/>
</dbReference>
<feature type="domain" description="CN hydrolase" evidence="2">
    <location>
        <begin position="1"/>
        <end position="236"/>
    </location>
</feature>
<gene>
    <name evidence="3" type="ORF">GCM10009668_26550</name>
</gene>
<organism evidence="3 4">
    <name type="scientific">Nocardioides dubius</name>
    <dbReference type="NCBI Taxonomy" id="317019"/>
    <lineage>
        <taxon>Bacteria</taxon>
        <taxon>Bacillati</taxon>
        <taxon>Actinomycetota</taxon>
        <taxon>Actinomycetes</taxon>
        <taxon>Propionibacteriales</taxon>
        <taxon>Nocardioidaceae</taxon>
        <taxon>Nocardioides</taxon>
    </lineage>
</organism>
<protein>
    <submittedName>
        <fullName evidence="3">Deaminated glutathione amidase</fullName>
    </submittedName>
</protein>
<dbReference type="EMBL" id="BAAALG010000011">
    <property type="protein sequence ID" value="GAA1105752.1"/>
    <property type="molecule type" value="Genomic_DNA"/>
</dbReference>
<dbReference type="PANTHER" id="PTHR23088:SF27">
    <property type="entry name" value="DEAMINATED GLUTATHIONE AMIDASE"/>
    <property type="match status" value="1"/>
</dbReference>
<dbReference type="PROSITE" id="PS50263">
    <property type="entry name" value="CN_HYDROLASE"/>
    <property type="match status" value="1"/>
</dbReference>
<accession>A0ABP4EJW8</accession>
<dbReference type="InterPro" id="IPR003010">
    <property type="entry name" value="C-N_Hydrolase"/>
</dbReference>